<dbReference type="SMART" id="SM00355">
    <property type="entry name" value="ZnF_C2H2"/>
    <property type="match status" value="2"/>
</dbReference>
<dbReference type="PROSITE" id="PS50157">
    <property type="entry name" value="ZINC_FINGER_C2H2_2"/>
    <property type="match status" value="1"/>
</dbReference>
<dbReference type="InterPro" id="IPR036236">
    <property type="entry name" value="Znf_C2H2_sf"/>
</dbReference>
<dbReference type="PROSITE" id="PS00028">
    <property type="entry name" value="ZINC_FINGER_C2H2_1"/>
    <property type="match status" value="1"/>
</dbReference>
<dbReference type="SUPFAM" id="SSF57667">
    <property type="entry name" value="beta-beta-alpha zinc fingers"/>
    <property type="match status" value="1"/>
</dbReference>
<dbReference type="FunFam" id="3.30.160.60:FF:000013">
    <property type="entry name" value="Putative zinc finger E-box-binding homeobox 2"/>
    <property type="match status" value="1"/>
</dbReference>
<dbReference type="STRING" id="10195.A0A3M7QRG9"/>
<evidence type="ECO:0000256" key="4">
    <source>
        <dbReference type="ARBA" id="ARBA00022833"/>
    </source>
</evidence>
<keyword evidence="2" id="KW-0677">Repeat</keyword>
<feature type="region of interest" description="Disordered" evidence="6">
    <location>
        <begin position="162"/>
        <end position="188"/>
    </location>
</feature>
<evidence type="ECO:0000313" key="9">
    <source>
        <dbReference type="Proteomes" id="UP000276133"/>
    </source>
</evidence>
<feature type="region of interest" description="Disordered" evidence="6">
    <location>
        <begin position="84"/>
        <end position="114"/>
    </location>
</feature>
<feature type="compositionally biased region" description="Polar residues" evidence="6">
    <location>
        <begin position="169"/>
        <end position="187"/>
    </location>
</feature>
<dbReference type="OrthoDB" id="427030at2759"/>
<accession>A0A3M7QRG9</accession>
<dbReference type="PANTHER" id="PTHR23235">
    <property type="entry name" value="KRUEPPEL-LIKE TRANSCRIPTION FACTOR"/>
    <property type="match status" value="1"/>
</dbReference>
<evidence type="ECO:0000256" key="6">
    <source>
        <dbReference type="SAM" id="MobiDB-lite"/>
    </source>
</evidence>
<organism evidence="8 9">
    <name type="scientific">Brachionus plicatilis</name>
    <name type="common">Marine rotifer</name>
    <name type="synonym">Brachionus muelleri</name>
    <dbReference type="NCBI Taxonomy" id="10195"/>
    <lineage>
        <taxon>Eukaryota</taxon>
        <taxon>Metazoa</taxon>
        <taxon>Spiralia</taxon>
        <taxon>Gnathifera</taxon>
        <taxon>Rotifera</taxon>
        <taxon>Eurotatoria</taxon>
        <taxon>Monogononta</taxon>
        <taxon>Pseudotrocha</taxon>
        <taxon>Ploima</taxon>
        <taxon>Brachionidae</taxon>
        <taxon>Brachionus</taxon>
    </lineage>
</organism>
<reference evidence="8 9" key="1">
    <citation type="journal article" date="2018" name="Sci. Rep.">
        <title>Genomic signatures of local adaptation to the degree of environmental predictability in rotifers.</title>
        <authorList>
            <person name="Franch-Gras L."/>
            <person name="Hahn C."/>
            <person name="Garcia-Roger E.M."/>
            <person name="Carmona M.J."/>
            <person name="Serra M."/>
            <person name="Gomez A."/>
        </authorList>
    </citation>
    <scope>NUCLEOTIDE SEQUENCE [LARGE SCALE GENOMIC DNA]</scope>
    <source>
        <strain evidence="8">HYR1</strain>
    </source>
</reference>
<dbReference type="Pfam" id="PF00096">
    <property type="entry name" value="zf-C2H2"/>
    <property type="match status" value="1"/>
</dbReference>
<evidence type="ECO:0000256" key="3">
    <source>
        <dbReference type="ARBA" id="ARBA00022771"/>
    </source>
</evidence>
<evidence type="ECO:0000256" key="5">
    <source>
        <dbReference type="PROSITE-ProRule" id="PRU00042"/>
    </source>
</evidence>
<keyword evidence="4" id="KW-0862">Zinc</keyword>
<comment type="caution">
    <text evidence="8">The sequence shown here is derived from an EMBL/GenBank/DDBJ whole genome shotgun (WGS) entry which is preliminary data.</text>
</comment>
<feature type="compositionally biased region" description="Low complexity" evidence="6">
    <location>
        <begin position="87"/>
        <end position="108"/>
    </location>
</feature>
<dbReference type="InterPro" id="IPR013087">
    <property type="entry name" value="Znf_C2H2_type"/>
</dbReference>
<evidence type="ECO:0000313" key="8">
    <source>
        <dbReference type="EMBL" id="RNA13976.1"/>
    </source>
</evidence>
<keyword evidence="3 5" id="KW-0863">Zinc-finger</keyword>
<evidence type="ECO:0000259" key="7">
    <source>
        <dbReference type="PROSITE" id="PS50157"/>
    </source>
</evidence>
<dbReference type="Proteomes" id="UP000276133">
    <property type="component" value="Unassembled WGS sequence"/>
</dbReference>
<dbReference type="GO" id="GO:0000978">
    <property type="term" value="F:RNA polymerase II cis-regulatory region sequence-specific DNA binding"/>
    <property type="evidence" value="ECO:0007669"/>
    <property type="project" value="TreeGrafter"/>
</dbReference>
<dbReference type="Gene3D" id="3.30.160.60">
    <property type="entry name" value="Classic Zinc Finger"/>
    <property type="match status" value="2"/>
</dbReference>
<sequence length="259" mass="29299">MLPQGADRFILGDTYANQVYPDVRIHVQQIKTQPYEIYDNQVCLPEAKPILLNSQMIPSNQAVVLSHGSVLNCQLNPTYQLPVGKKSTSPVSSNFSSSSNSSSPNRTNSIHESQPQVMVNYGQATSYQEDFSHIYIDPQYTINPPMTQNMIQSPSVSNYAIKSEKSETHSAPTQGRQRANASSNDNRPYTCGYENCGKSFKHKHHLKEHERLHTGEKPFQCDRCLKRFSHSGSYSQHINQRNKYCKNGMDDDHGQDNMN</sequence>
<evidence type="ECO:0000256" key="2">
    <source>
        <dbReference type="ARBA" id="ARBA00022737"/>
    </source>
</evidence>
<dbReference type="GO" id="GO:0008270">
    <property type="term" value="F:zinc ion binding"/>
    <property type="evidence" value="ECO:0007669"/>
    <property type="project" value="UniProtKB-KW"/>
</dbReference>
<dbReference type="FunFam" id="3.30.160.60:FF:000125">
    <property type="entry name" value="Putative zinc finger protein 143"/>
    <property type="match status" value="1"/>
</dbReference>
<protein>
    <recommendedName>
        <fullName evidence="7">C2H2-type domain-containing protein</fullName>
    </recommendedName>
</protein>
<dbReference type="PANTHER" id="PTHR23235:SF120">
    <property type="entry name" value="KRUPPEL-LIKE FACTOR 15"/>
    <property type="match status" value="1"/>
</dbReference>
<feature type="domain" description="C2H2-type" evidence="7">
    <location>
        <begin position="189"/>
        <end position="218"/>
    </location>
</feature>
<name>A0A3M7QRG9_BRAPC</name>
<dbReference type="GO" id="GO:0000981">
    <property type="term" value="F:DNA-binding transcription factor activity, RNA polymerase II-specific"/>
    <property type="evidence" value="ECO:0007669"/>
    <property type="project" value="TreeGrafter"/>
</dbReference>
<gene>
    <name evidence="8" type="ORF">BpHYR1_012573</name>
</gene>
<dbReference type="EMBL" id="REGN01005282">
    <property type="protein sequence ID" value="RNA13976.1"/>
    <property type="molecule type" value="Genomic_DNA"/>
</dbReference>
<evidence type="ECO:0000256" key="1">
    <source>
        <dbReference type="ARBA" id="ARBA00022723"/>
    </source>
</evidence>
<dbReference type="AlphaFoldDB" id="A0A3M7QRG9"/>
<keyword evidence="1" id="KW-0479">Metal-binding</keyword>
<proteinExistence type="predicted"/>
<keyword evidence="9" id="KW-1185">Reference proteome</keyword>